<dbReference type="Gene3D" id="1.10.357.10">
    <property type="entry name" value="Tetracycline Repressor, domain 2"/>
    <property type="match status" value="1"/>
</dbReference>
<dbReference type="EMBL" id="BNJF01000008">
    <property type="protein sequence ID" value="GHO50467.1"/>
    <property type="molecule type" value="Genomic_DNA"/>
</dbReference>
<dbReference type="PANTHER" id="PTHR43479">
    <property type="entry name" value="ACREF/ENVCD OPERON REPRESSOR-RELATED"/>
    <property type="match status" value="1"/>
</dbReference>
<gene>
    <name evidence="4" type="ORF">KSX_86300</name>
</gene>
<dbReference type="InterPro" id="IPR001647">
    <property type="entry name" value="HTH_TetR"/>
</dbReference>
<dbReference type="PANTHER" id="PTHR43479:SF7">
    <property type="entry name" value="TETR-FAMILY TRANSCRIPTIONAL REGULATOR"/>
    <property type="match status" value="1"/>
</dbReference>
<evidence type="ECO:0000313" key="5">
    <source>
        <dbReference type="Proteomes" id="UP000612362"/>
    </source>
</evidence>
<evidence type="ECO:0000256" key="2">
    <source>
        <dbReference type="PROSITE-ProRule" id="PRU00335"/>
    </source>
</evidence>
<dbReference type="PROSITE" id="PS50977">
    <property type="entry name" value="HTH_TETR_2"/>
    <property type="match status" value="1"/>
</dbReference>
<dbReference type="InterPro" id="IPR050624">
    <property type="entry name" value="HTH-type_Tx_Regulator"/>
</dbReference>
<dbReference type="PROSITE" id="PS01081">
    <property type="entry name" value="HTH_TETR_1"/>
    <property type="match status" value="1"/>
</dbReference>
<comment type="caution">
    <text evidence="4">The sequence shown here is derived from an EMBL/GenBank/DDBJ whole genome shotgun (WGS) entry which is preliminary data.</text>
</comment>
<dbReference type="PRINTS" id="PR00455">
    <property type="entry name" value="HTHTETR"/>
</dbReference>
<keyword evidence="5" id="KW-1185">Reference proteome</keyword>
<dbReference type="InterPro" id="IPR023772">
    <property type="entry name" value="DNA-bd_HTH_TetR-type_CS"/>
</dbReference>
<dbReference type="GO" id="GO:0003677">
    <property type="term" value="F:DNA binding"/>
    <property type="evidence" value="ECO:0007669"/>
    <property type="project" value="UniProtKB-UniRule"/>
</dbReference>
<dbReference type="AlphaFoldDB" id="A0A8J3ICZ4"/>
<proteinExistence type="predicted"/>
<evidence type="ECO:0000256" key="1">
    <source>
        <dbReference type="ARBA" id="ARBA00023125"/>
    </source>
</evidence>
<name>A0A8J3ICZ4_9CHLR</name>
<feature type="domain" description="HTH tetR-type" evidence="3">
    <location>
        <begin position="13"/>
        <end position="73"/>
    </location>
</feature>
<evidence type="ECO:0000313" key="4">
    <source>
        <dbReference type="EMBL" id="GHO50467.1"/>
    </source>
</evidence>
<accession>A0A8J3ICZ4</accession>
<reference evidence="4" key="1">
    <citation type="submission" date="2020-10" db="EMBL/GenBank/DDBJ databases">
        <title>Taxonomic study of unclassified bacteria belonging to the class Ktedonobacteria.</title>
        <authorList>
            <person name="Yabe S."/>
            <person name="Wang C.M."/>
            <person name="Zheng Y."/>
            <person name="Sakai Y."/>
            <person name="Cavaletti L."/>
            <person name="Monciardini P."/>
            <person name="Donadio S."/>
        </authorList>
    </citation>
    <scope>NUCLEOTIDE SEQUENCE</scope>
    <source>
        <strain evidence="4">SOSP1-1</strain>
    </source>
</reference>
<sequence length="194" mass="21792">MATPPKSVDRRVRRTQQMLKQAFVEAVREKGFAETSVQEIAERANVNRGTFYSHFPDKYALLDLVVHEQFQIYLANTLPPIPSKDPSFVHLLIEKVLIYFAEMKEGCHPMDLVIARAQQAAHEELTRLLRAWLTLNIQPGIHPRVPLDTIAQTMSQAILGAAIWQSEGTRPRPAAQAASDILLILMEGVTQASK</sequence>
<dbReference type="RefSeq" id="WP_220199474.1">
    <property type="nucleotide sequence ID" value="NZ_BNJF01000008.1"/>
</dbReference>
<keyword evidence="1 2" id="KW-0238">DNA-binding</keyword>
<dbReference type="Pfam" id="PF00440">
    <property type="entry name" value="TetR_N"/>
    <property type="match status" value="1"/>
</dbReference>
<dbReference type="SUPFAM" id="SSF46689">
    <property type="entry name" value="Homeodomain-like"/>
    <property type="match status" value="1"/>
</dbReference>
<protein>
    <submittedName>
        <fullName evidence="4">TetR family transcriptional regulator</fullName>
    </submittedName>
</protein>
<dbReference type="Proteomes" id="UP000612362">
    <property type="component" value="Unassembled WGS sequence"/>
</dbReference>
<organism evidence="4 5">
    <name type="scientific">Ktedonospora formicarum</name>
    <dbReference type="NCBI Taxonomy" id="2778364"/>
    <lineage>
        <taxon>Bacteria</taxon>
        <taxon>Bacillati</taxon>
        <taxon>Chloroflexota</taxon>
        <taxon>Ktedonobacteria</taxon>
        <taxon>Ktedonobacterales</taxon>
        <taxon>Ktedonobacteraceae</taxon>
        <taxon>Ktedonospora</taxon>
    </lineage>
</organism>
<feature type="DNA-binding region" description="H-T-H motif" evidence="2">
    <location>
        <begin position="36"/>
        <end position="55"/>
    </location>
</feature>
<dbReference type="InterPro" id="IPR009057">
    <property type="entry name" value="Homeodomain-like_sf"/>
</dbReference>
<evidence type="ECO:0000259" key="3">
    <source>
        <dbReference type="PROSITE" id="PS50977"/>
    </source>
</evidence>